<dbReference type="NCBIfam" id="TIGR00184">
    <property type="entry name" value="purA"/>
    <property type="match status" value="1"/>
</dbReference>
<dbReference type="InterPro" id="IPR018220">
    <property type="entry name" value="Adenylosuccin_syn_GTP-bd"/>
</dbReference>
<dbReference type="CDD" id="cd03108">
    <property type="entry name" value="AdSS"/>
    <property type="match status" value="1"/>
</dbReference>
<keyword evidence="4 8" id="KW-0547">Nucleotide-binding</keyword>
<feature type="binding site" evidence="8">
    <location>
        <begin position="330"/>
        <end position="332"/>
    </location>
    <ligand>
        <name>GTP</name>
        <dbReference type="ChEBI" id="CHEBI:37565"/>
    </ligand>
</feature>
<feature type="binding site" description="in other chain" evidence="8">
    <location>
        <position position="302"/>
    </location>
    <ligand>
        <name>IMP</name>
        <dbReference type="ChEBI" id="CHEBI:58053"/>
        <note>ligand shared between dimeric partners</note>
    </ligand>
</feature>
<feature type="binding site" description="in other chain" evidence="8">
    <location>
        <position position="238"/>
    </location>
    <ligand>
        <name>IMP</name>
        <dbReference type="ChEBI" id="CHEBI:58053"/>
        <note>ligand shared between dimeric partners</note>
    </ligand>
</feature>
<dbReference type="PANTHER" id="PTHR11846">
    <property type="entry name" value="ADENYLOSUCCINATE SYNTHETASE"/>
    <property type="match status" value="1"/>
</dbReference>
<dbReference type="InterPro" id="IPR001114">
    <property type="entry name" value="Adenylosuccinate_synthetase"/>
</dbReference>
<dbReference type="EMBL" id="JAHEWS010000005">
    <property type="protein sequence ID" value="MBT1587132.1"/>
    <property type="molecule type" value="Genomic_DNA"/>
</dbReference>
<evidence type="ECO:0000313" key="12">
    <source>
        <dbReference type="Proteomes" id="UP001519641"/>
    </source>
</evidence>
<comment type="function">
    <text evidence="8">Plays an important role in the de novo pathway of purine nucleotide biosynthesis. Catalyzes the first committed step in the biosynthesis of AMP from IMP.</text>
</comment>
<keyword evidence="8" id="KW-0963">Cytoplasm</keyword>
<feature type="binding site" description="in other chain" evidence="8">
    <location>
        <position position="128"/>
    </location>
    <ligand>
        <name>IMP</name>
        <dbReference type="ChEBI" id="CHEBI:58053"/>
        <note>ligand shared between dimeric partners</note>
    </ligand>
</feature>
<dbReference type="EC" id="6.3.4.4" evidence="8 10"/>
<comment type="catalytic activity">
    <reaction evidence="8 10">
        <text>IMP + L-aspartate + GTP = N(6)-(1,2-dicarboxyethyl)-AMP + GDP + phosphate + 2 H(+)</text>
        <dbReference type="Rhea" id="RHEA:15753"/>
        <dbReference type="ChEBI" id="CHEBI:15378"/>
        <dbReference type="ChEBI" id="CHEBI:29991"/>
        <dbReference type="ChEBI" id="CHEBI:37565"/>
        <dbReference type="ChEBI" id="CHEBI:43474"/>
        <dbReference type="ChEBI" id="CHEBI:57567"/>
        <dbReference type="ChEBI" id="CHEBI:58053"/>
        <dbReference type="ChEBI" id="CHEBI:58189"/>
        <dbReference type="EC" id="6.3.4.4"/>
    </reaction>
</comment>
<feature type="binding site" evidence="8">
    <location>
        <position position="304"/>
    </location>
    <ligand>
        <name>GTP</name>
        <dbReference type="ChEBI" id="CHEBI:37565"/>
    </ligand>
</feature>
<dbReference type="NCBIfam" id="NF002223">
    <property type="entry name" value="PRK01117.1"/>
    <property type="match status" value="1"/>
</dbReference>
<dbReference type="SUPFAM" id="SSF52540">
    <property type="entry name" value="P-loop containing nucleoside triphosphate hydrolases"/>
    <property type="match status" value="1"/>
</dbReference>
<comment type="cofactor">
    <cofactor evidence="8">
        <name>Mg(2+)</name>
        <dbReference type="ChEBI" id="CHEBI:18420"/>
    </cofactor>
    <text evidence="8">Binds 1 Mg(2+) ion per subunit.</text>
</comment>
<dbReference type="PANTHER" id="PTHR11846:SF0">
    <property type="entry name" value="ADENYLOSUCCINATE SYNTHETASE"/>
    <property type="match status" value="1"/>
</dbReference>
<comment type="pathway">
    <text evidence="8 10">Purine metabolism; AMP biosynthesis via de novo pathway; AMP from IMP: step 1/2.</text>
</comment>
<evidence type="ECO:0000256" key="10">
    <source>
        <dbReference type="RuleBase" id="RU000520"/>
    </source>
</evidence>
<dbReference type="InterPro" id="IPR042111">
    <property type="entry name" value="Adenylosuccinate_synth_dom3"/>
</dbReference>
<feature type="binding site" evidence="8">
    <location>
        <begin position="12"/>
        <end position="18"/>
    </location>
    <ligand>
        <name>GTP</name>
        <dbReference type="ChEBI" id="CHEBI:37565"/>
    </ligand>
</feature>
<keyword evidence="2 8" id="KW-0436">Ligase</keyword>
<evidence type="ECO:0000256" key="2">
    <source>
        <dbReference type="ARBA" id="ARBA00022598"/>
    </source>
</evidence>
<feature type="binding site" evidence="8">
    <location>
        <begin position="40"/>
        <end position="42"/>
    </location>
    <ligand>
        <name>GTP</name>
        <dbReference type="ChEBI" id="CHEBI:37565"/>
    </ligand>
</feature>
<feature type="active site" description="Proton acceptor" evidence="8">
    <location>
        <position position="13"/>
    </location>
</feature>
<dbReference type="InterPro" id="IPR027417">
    <property type="entry name" value="P-loop_NTPase"/>
</dbReference>
<dbReference type="Gene3D" id="3.90.170.10">
    <property type="entry name" value="Adenylosuccinate Synthetase, subunit A, domain 3"/>
    <property type="match status" value="1"/>
</dbReference>
<feature type="active site" evidence="9">
    <location>
        <position position="139"/>
    </location>
</feature>
<evidence type="ECO:0000256" key="9">
    <source>
        <dbReference type="PROSITE-ProRule" id="PRU10134"/>
    </source>
</evidence>
<gene>
    <name evidence="8" type="primary">purA</name>
    <name evidence="11" type="ORF">KK097_04810</name>
</gene>
<keyword evidence="7 8" id="KW-0342">GTP-binding</keyword>
<dbReference type="GO" id="GO:0004019">
    <property type="term" value="F:adenylosuccinate synthase activity"/>
    <property type="evidence" value="ECO:0007669"/>
    <property type="project" value="UniProtKB-EC"/>
</dbReference>
<keyword evidence="12" id="KW-1185">Reference proteome</keyword>
<evidence type="ECO:0000313" key="11">
    <source>
        <dbReference type="EMBL" id="MBT1587132.1"/>
    </source>
</evidence>
<keyword evidence="3 8" id="KW-0479">Metal-binding</keyword>
<dbReference type="PROSITE" id="PS00513">
    <property type="entry name" value="ADENYLOSUCCIN_SYN_2"/>
    <property type="match status" value="1"/>
</dbReference>
<sequence length="448" mass="48318">MPAAVIIGAQWGDEGKGKATDLLGSRIDYVVKFNGGNNAGHTVVVGGEKYALHLLPSGILTPGVTPIIGNGVVVDLEVLFQELDALRARGVDVSKLLVSANAHVITHYHRTVDKVTERFLGKRQIGTTGRGIGPTYADKINRVGIRIQDIFDENILRQKVEAALDQKNHLLVKVFNRRAIDPEEVVESLLSFAERLRPMVADTALEIHRALERGETVLFEAGQATMLDVDHGTYPFVTSSSATAGGAATGSGIGPGKLERIIGIVKAYTTRVGAGPFPTELFDESGEFLRANGFEFGTTTGRPRRCGWYDAPIARYTARINGVTDFVLTKLDVLTGLETIPVCVAYEVDGVRVDEVPVNQSDFHHAKPVYQEFPGWTEDITGARTFDDLPKNAQDYVLAIEAMSGARISAIGVGPGRDAIVVRHDLLGADERADERTGQRAGAHTDAA</sequence>
<evidence type="ECO:0000256" key="5">
    <source>
        <dbReference type="ARBA" id="ARBA00022755"/>
    </source>
</evidence>
<feature type="binding site" evidence="8">
    <location>
        <position position="142"/>
    </location>
    <ligand>
        <name>IMP</name>
        <dbReference type="ChEBI" id="CHEBI:58053"/>
        <note>ligand shared between dimeric partners</note>
    </ligand>
</feature>
<dbReference type="InterPro" id="IPR033128">
    <property type="entry name" value="Adenylosuccin_syn_Lys_AS"/>
</dbReference>
<comment type="similarity">
    <text evidence="8 10">Belongs to the adenylosuccinate synthetase family.</text>
</comment>
<feature type="binding site" evidence="8">
    <location>
        <position position="40"/>
    </location>
    <ligand>
        <name>Mg(2+)</name>
        <dbReference type="ChEBI" id="CHEBI:18420"/>
    </ligand>
</feature>
<protein>
    <recommendedName>
        <fullName evidence="8 10">Adenylosuccinate synthetase</fullName>
        <shortName evidence="8">AMPSase</shortName>
        <shortName evidence="8">AdSS</shortName>
        <ecNumber evidence="8 10">6.3.4.4</ecNumber>
    </recommendedName>
    <alternativeName>
        <fullName evidence="8">IMP--aspartate ligase</fullName>
    </alternativeName>
</protein>
<organism evidence="11 12">
    <name type="scientific">Curtobacterium aurantiacum</name>
    <dbReference type="NCBI Taxonomy" id="3236919"/>
    <lineage>
        <taxon>Bacteria</taxon>
        <taxon>Bacillati</taxon>
        <taxon>Actinomycetota</taxon>
        <taxon>Actinomycetes</taxon>
        <taxon>Micrococcales</taxon>
        <taxon>Microbacteriaceae</taxon>
        <taxon>Curtobacterium</taxon>
    </lineage>
</organism>
<dbReference type="SMART" id="SM00788">
    <property type="entry name" value="Adenylsucc_synt"/>
    <property type="match status" value="1"/>
</dbReference>
<reference evidence="11 12" key="1">
    <citation type="submission" date="2021-05" db="EMBL/GenBank/DDBJ databases">
        <title>Whole genome sequence of Curtobacterium flaccumfaciens pv. flaccumfaciens strain CFBP 8819.</title>
        <authorList>
            <person name="Osdaghi E."/>
            <person name="Taghouti G."/>
            <person name="Portier P."/>
            <person name="Fazliarab A."/>
            <person name="Taghavi S.M."/>
            <person name="Briand M."/>
            <person name="Le-Saux M."/>
            <person name="Jacques M.-A."/>
        </authorList>
    </citation>
    <scope>NUCLEOTIDE SEQUENCE [LARGE SCALE GENOMIC DNA]</scope>
    <source>
        <strain evidence="11 12">CFBP 8819</strain>
    </source>
</reference>
<comment type="subcellular location">
    <subcellularLocation>
        <location evidence="8">Cytoplasm</location>
    </subcellularLocation>
</comment>
<evidence type="ECO:0000256" key="1">
    <source>
        <dbReference type="ARBA" id="ARBA00011738"/>
    </source>
</evidence>
<dbReference type="InterPro" id="IPR042110">
    <property type="entry name" value="Adenylosuccinate_synth_dom2"/>
</dbReference>
<accession>A0ABS5VGJ2</accession>
<dbReference type="HAMAP" id="MF_00011">
    <property type="entry name" value="Adenylosucc_synth"/>
    <property type="match status" value="1"/>
</dbReference>
<feature type="binding site" evidence="8">
    <location>
        <begin position="298"/>
        <end position="304"/>
    </location>
    <ligand>
        <name>substrate</name>
    </ligand>
</feature>
<dbReference type="Gene3D" id="3.40.440.10">
    <property type="entry name" value="Adenylosuccinate Synthetase, subunit A, domain 1"/>
    <property type="match status" value="1"/>
</dbReference>
<feature type="binding site" evidence="8">
    <location>
        <position position="13"/>
    </location>
    <ligand>
        <name>Mg(2+)</name>
        <dbReference type="ChEBI" id="CHEBI:18420"/>
    </ligand>
</feature>
<proteinExistence type="inferred from homology"/>
<evidence type="ECO:0000256" key="8">
    <source>
        <dbReference type="HAMAP-Rule" id="MF_00011"/>
    </source>
</evidence>
<comment type="caution">
    <text evidence="11">The sequence shown here is derived from an EMBL/GenBank/DDBJ whole genome shotgun (WGS) entry which is preliminary data.</text>
</comment>
<feature type="active site" description="Proton donor" evidence="8">
    <location>
        <position position="41"/>
    </location>
</feature>
<feature type="binding site" description="in other chain" evidence="8">
    <location>
        <position position="223"/>
    </location>
    <ligand>
        <name>IMP</name>
        <dbReference type="ChEBI" id="CHEBI:58053"/>
        <note>ligand shared between dimeric partners</note>
    </ligand>
</feature>
<evidence type="ECO:0000256" key="7">
    <source>
        <dbReference type="ARBA" id="ARBA00023134"/>
    </source>
</evidence>
<dbReference type="Proteomes" id="UP001519641">
    <property type="component" value="Unassembled WGS sequence"/>
</dbReference>
<feature type="binding site" description="in other chain" evidence="8">
    <location>
        <begin position="38"/>
        <end position="41"/>
    </location>
    <ligand>
        <name>IMP</name>
        <dbReference type="ChEBI" id="CHEBI:58053"/>
        <note>ligand shared between dimeric partners</note>
    </ligand>
</feature>
<feature type="binding site" evidence="8">
    <location>
        <begin position="412"/>
        <end position="414"/>
    </location>
    <ligand>
        <name>GTP</name>
        <dbReference type="ChEBI" id="CHEBI:37565"/>
    </ligand>
</feature>
<dbReference type="RefSeq" id="WP_214528864.1">
    <property type="nucleotide sequence ID" value="NZ_JAHEWN010000002.1"/>
</dbReference>
<comment type="subunit">
    <text evidence="1 8">Homodimer.</text>
</comment>
<evidence type="ECO:0000256" key="3">
    <source>
        <dbReference type="ARBA" id="ARBA00022723"/>
    </source>
</evidence>
<name>A0ABS5VGJ2_9MICO</name>
<keyword evidence="6 8" id="KW-0460">Magnesium</keyword>
<keyword evidence="5 8" id="KW-0658">Purine biosynthesis</keyword>
<dbReference type="PROSITE" id="PS01266">
    <property type="entry name" value="ADENYLOSUCCIN_SYN_1"/>
    <property type="match status" value="1"/>
</dbReference>
<dbReference type="InterPro" id="IPR042109">
    <property type="entry name" value="Adenylosuccinate_synth_dom1"/>
</dbReference>
<feature type="binding site" description="in other chain" evidence="8">
    <location>
        <begin position="13"/>
        <end position="16"/>
    </location>
    <ligand>
        <name>IMP</name>
        <dbReference type="ChEBI" id="CHEBI:58053"/>
        <note>ligand shared between dimeric partners</note>
    </ligand>
</feature>
<dbReference type="Gene3D" id="1.10.300.10">
    <property type="entry name" value="Adenylosuccinate Synthetase, subunit A, domain 2"/>
    <property type="match status" value="1"/>
</dbReference>
<evidence type="ECO:0000256" key="6">
    <source>
        <dbReference type="ARBA" id="ARBA00022842"/>
    </source>
</evidence>
<dbReference type="Pfam" id="PF00709">
    <property type="entry name" value="Adenylsucc_synt"/>
    <property type="match status" value="1"/>
</dbReference>
<evidence type="ECO:0000256" key="4">
    <source>
        <dbReference type="ARBA" id="ARBA00022741"/>
    </source>
</evidence>